<keyword evidence="5 8" id="KW-0472">Membrane</keyword>
<feature type="signal peptide" evidence="9">
    <location>
        <begin position="1"/>
        <end position="20"/>
    </location>
</feature>
<evidence type="ECO:0000313" key="10">
    <source>
        <dbReference type="EMBL" id="KAK0170496.1"/>
    </source>
</evidence>
<reference evidence="10" key="1">
    <citation type="journal article" date="2023" name="bioRxiv">
        <title>Scaffold-level genome assemblies of two parasitoid biocontrol wasps reveal the parthenogenesis mechanism and an associated novel virus.</title>
        <authorList>
            <person name="Inwood S."/>
            <person name="Skelly J."/>
            <person name="Guhlin J."/>
            <person name="Harrop T."/>
            <person name="Goldson S."/>
            <person name="Dearden P."/>
        </authorList>
    </citation>
    <scope>NUCLEOTIDE SEQUENCE</scope>
    <source>
        <strain evidence="10">Lincoln</strain>
        <tissue evidence="10">Whole body</tissue>
    </source>
</reference>
<keyword evidence="4 8" id="KW-1133">Transmembrane helix</keyword>
<keyword evidence="9" id="KW-0732">Signal</keyword>
<evidence type="ECO:0000256" key="8">
    <source>
        <dbReference type="SAM" id="Phobius"/>
    </source>
</evidence>
<reference evidence="10" key="2">
    <citation type="submission" date="2023-03" db="EMBL/GenBank/DDBJ databases">
        <authorList>
            <person name="Inwood S.N."/>
            <person name="Skelly J.G."/>
            <person name="Guhlin J."/>
            <person name="Harrop T.W.R."/>
            <person name="Goldson S.G."/>
            <person name="Dearden P.K."/>
        </authorList>
    </citation>
    <scope>NUCLEOTIDE SEQUENCE</scope>
    <source>
        <strain evidence="10">Lincoln</strain>
        <tissue evidence="10">Whole body</tissue>
    </source>
</reference>
<protein>
    <submittedName>
        <fullName evidence="10">Uncharacterized protein</fullName>
    </submittedName>
</protein>
<dbReference type="Proteomes" id="UP001168972">
    <property type="component" value="Unassembled WGS sequence"/>
</dbReference>
<dbReference type="SUPFAM" id="SSF53850">
    <property type="entry name" value="Periplasmic binding protein-like II"/>
    <property type="match status" value="1"/>
</dbReference>
<evidence type="ECO:0000256" key="9">
    <source>
        <dbReference type="SAM" id="SignalP"/>
    </source>
</evidence>
<dbReference type="PANTHER" id="PTHR42643">
    <property type="entry name" value="IONOTROPIC RECEPTOR 20A-RELATED"/>
    <property type="match status" value="1"/>
</dbReference>
<evidence type="ECO:0000256" key="2">
    <source>
        <dbReference type="ARBA" id="ARBA00022475"/>
    </source>
</evidence>
<comment type="subcellular location">
    <subcellularLocation>
        <location evidence="1">Cell membrane</location>
        <topology evidence="1">Multi-pass membrane protein</topology>
    </subcellularLocation>
</comment>
<evidence type="ECO:0000256" key="4">
    <source>
        <dbReference type="ARBA" id="ARBA00022989"/>
    </source>
</evidence>
<evidence type="ECO:0000256" key="5">
    <source>
        <dbReference type="ARBA" id="ARBA00023136"/>
    </source>
</evidence>
<feature type="chain" id="PRO_5041224886" evidence="9">
    <location>
        <begin position="21"/>
        <end position="598"/>
    </location>
</feature>
<keyword evidence="7" id="KW-0325">Glycoprotein</keyword>
<feature type="transmembrane region" description="Helical" evidence="8">
    <location>
        <begin position="348"/>
        <end position="369"/>
    </location>
</feature>
<dbReference type="GO" id="GO:0005886">
    <property type="term" value="C:plasma membrane"/>
    <property type="evidence" value="ECO:0007669"/>
    <property type="project" value="UniProtKB-SubCell"/>
</dbReference>
<keyword evidence="11" id="KW-1185">Reference proteome</keyword>
<organism evidence="10 11">
    <name type="scientific">Microctonus hyperodae</name>
    <name type="common">Parasitoid wasp</name>
    <dbReference type="NCBI Taxonomy" id="165561"/>
    <lineage>
        <taxon>Eukaryota</taxon>
        <taxon>Metazoa</taxon>
        <taxon>Ecdysozoa</taxon>
        <taxon>Arthropoda</taxon>
        <taxon>Hexapoda</taxon>
        <taxon>Insecta</taxon>
        <taxon>Pterygota</taxon>
        <taxon>Neoptera</taxon>
        <taxon>Endopterygota</taxon>
        <taxon>Hymenoptera</taxon>
        <taxon>Apocrita</taxon>
        <taxon>Ichneumonoidea</taxon>
        <taxon>Braconidae</taxon>
        <taxon>Euphorinae</taxon>
        <taxon>Microctonus</taxon>
    </lineage>
</organism>
<evidence type="ECO:0000256" key="1">
    <source>
        <dbReference type="ARBA" id="ARBA00004651"/>
    </source>
</evidence>
<comment type="caution">
    <text evidence="10">The sequence shown here is derived from an EMBL/GenBank/DDBJ whole genome shotgun (WGS) entry which is preliminary data.</text>
</comment>
<keyword evidence="3 8" id="KW-0812">Transmembrane</keyword>
<dbReference type="PANTHER" id="PTHR42643:SF38">
    <property type="entry name" value="IONOTROPIC RECEPTOR 100A"/>
    <property type="match status" value="1"/>
</dbReference>
<keyword evidence="2" id="KW-1003">Cell membrane</keyword>
<dbReference type="EMBL" id="JAQQBR010000455">
    <property type="protein sequence ID" value="KAK0170496.1"/>
    <property type="molecule type" value="Genomic_DNA"/>
</dbReference>
<feature type="transmembrane region" description="Helical" evidence="8">
    <location>
        <begin position="390"/>
        <end position="414"/>
    </location>
</feature>
<name>A0AA39FJB2_MICHY</name>
<keyword evidence="6" id="KW-0675">Receptor</keyword>
<accession>A0AA39FJB2</accession>
<dbReference type="InterPro" id="IPR052192">
    <property type="entry name" value="Insect_Ionotropic_Sensory_Rcpt"/>
</dbReference>
<evidence type="ECO:0000256" key="3">
    <source>
        <dbReference type="ARBA" id="ARBA00022692"/>
    </source>
</evidence>
<proteinExistence type="predicted"/>
<evidence type="ECO:0000256" key="6">
    <source>
        <dbReference type="ARBA" id="ARBA00023170"/>
    </source>
</evidence>
<gene>
    <name evidence="10" type="ORF">PV327_011366</name>
</gene>
<dbReference type="AlphaFoldDB" id="A0AA39FJB2"/>
<sequence length="598" mass="69866">MLRKIIIILLLLPIQRFIDAKLLYNSNINKVSIVAEKTIDIIQTCFSEHSHTQMISENLGTVFHTKFYDSNLSSIILINNKFEYINNNLLHSRIPIFILSIKSLSQLEIILLTIKSTTWWSIQSLFFILNSSKKSCDDALKILNVTWEMNLLSTLFICQDLIDDELMMYTYNPYTNRAPYPWKKMETAVNINNRWTLYQQKLIQGLKNCASLNFDKTKFLDGYEMRVIGNPKTGVKWEPNNIYNITSFPQKLLLSQMSFFTNLFSALNVTGVVYYDYSGFLINGTASGYLIKLINDSCDMAINARTIYSAHSVSQTYPLATDKYVILTQHRNLLQPFEKILNYYSSNLLLLTILVFIISFIVMLIYINYKISSAAFEILRLILNTSIRKPLTMISIRIYFFGIFVLIIVLTATFQGHLSAFLTKPERFNPDSIEDLDKLSYDIYLRNSSKLGINWMPFQEKHLNIIKGTDCYPYVLNDYNAACIGPLSRNLWPSVSYNLHISRKIIWEPYIEYWVRKDFPLLNKINIIIFWLKDYGLLDYWYNISEFTLWKKLIAKEAEATEAKYRPINIQDLLFAFKFWIIGISCSMIFTTEFNLLF</sequence>
<evidence type="ECO:0000256" key="7">
    <source>
        <dbReference type="ARBA" id="ARBA00023180"/>
    </source>
</evidence>
<evidence type="ECO:0000313" key="11">
    <source>
        <dbReference type="Proteomes" id="UP001168972"/>
    </source>
</evidence>